<dbReference type="Proteomes" id="UP001196413">
    <property type="component" value="Unassembled WGS sequence"/>
</dbReference>
<feature type="region of interest" description="Disordered" evidence="1">
    <location>
        <begin position="57"/>
        <end position="86"/>
    </location>
</feature>
<comment type="caution">
    <text evidence="2">The sequence shown here is derived from an EMBL/GenBank/DDBJ whole genome shotgun (WGS) entry which is preliminary data.</text>
</comment>
<protein>
    <submittedName>
        <fullName evidence="2">Uncharacterized protein</fullName>
    </submittedName>
</protein>
<name>A0AAD5M2B2_PARTN</name>
<gene>
    <name evidence="2" type="ORF">KIN20_004808</name>
</gene>
<evidence type="ECO:0000313" key="2">
    <source>
        <dbReference type="EMBL" id="KAJ1349313.1"/>
    </source>
</evidence>
<keyword evidence="3" id="KW-1185">Reference proteome</keyword>
<evidence type="ECO:0000256" key="1">
    <source>
        <dbReference type="SAM" id="MobiDB-lite"/>
    </source>
</evidence>
<organism evidence="2 3">
    <name type="scientific">Parelaphostrongylus tenuis</name>
    <name type="common">Meningeal worm</name>
    <dbReference type="NCBI Taxonomy" id="148309"/>
    <lineage>
        <taxon>Eukaryota</taxon>
        <taxon>Metazoa</taxon>
        <taxon>Ecdysozoa</taxon>
        <taxon>Nematoda</taxon>
        <taxon>Chromadorea</taxon>
        <taxon>Rhabditida</taxon>
        <taxon>Rhabditina</taxon>
        <taxon>Rhabditomorpha</taxon>
        <taxon>Strongyloidea</taxon>
        <taxon>Metastrongylidae</taxon>
        <taxon>Parelaphostrongylus</taxon>
    </lineage>
</organism>
<dbReference type="EMBL" id="JAHQIW010000643">
    <property type="protein sequence ID" value="KAJ1349313.1"/>
    <property type="molecule type" value="Genomic_DNA"/>
</dbReference>
<dbReference type="AlphaFoldDB" id="A0AAD5M2B2"/>
<proteinExistence type="predicted"/>
<reference evidence="2" key="1">
    <citation type="submission" date="2021-06" db="EMBL/GenBank/DDBJ databases">
        <title>Parelaphostrongylus tenuis whole genome reference sequence.</title>
        <authorList>
            <person name="Garwood T.J."/>
            <person name="Larsen P.A."/>
            <person name="Fountain-Jones N.M."/>
            <person name="Garbe J.R."/>
            <person name="Macchietto M.G."/>
            <person name="Kania S.A."/>
            <person name="Gerhold R.W."/>
            <person name="Richards J.E."/>
            <person name="Wolf T.M."/>
        </authorList>
    </citation>
    <scope>NUCLEOTIDE SEQUENCE</scope>
    <source>
        <strain evidence="2">MNPRO001-30</strain>
        <tissue evidence="2">Meninges</tissue>
    </source>
</reference>
<sequence length="99" mass="10870">MQTAFRDVSLVEQVIHYDPESGRSVLCLIRLDYSCGTISWIKISYAVTKDTKEKEAVSSKQAAASLPSSNPDASKSNNPPSSNKAQGYSLYFAWYNGIS</sequence>
<evidence type="ECO:0000313" key="3">
    <source>
        <dbReference type="Proteomes" id="UP001196413"/>
    </source>
</evidence>
<accession>A0AAD5M2B2</accession>
<feature type="compositionally biased region" description="Low complexity" evidence="1">
    <location>
        <begin position="67"/>
        <end position="85"/>
    </location>
</feature>